<evidence type="ECO:0000313" key="1">
    <source>
        <dbReference type="EMBL" id="CCC74153.1"/>
    </source>
</evidence>
<sequence length="628" mass="66968">MTCPIYMLTPWSKPIPKAPQALTVNTEFQGLLISYSPIPEDCIGICISINGEKHFTSDDSFHYYCVMGDFTVKAAYYDCFGEGTWTKEQTVSLVTLVDPAWLKRESITLEKVDKSIQTAVKDAQDSVTGIAELKTTTDSISSTVSSNKAAQDAQNKKFVSQISQTSSQVSSVVTDLSNAKTDLSNTKAQVNSNYTAILQNQNDIALRVKTGELIQQINLSKEGVAINGSKVHITGETVFDNGVIVSSYLGDKQIVGTKIADGAITTGKLSANSVTAGKLASNSVTTDKIAAGAIKSDKLDTGAVTADKIKAGAITADKLTSGAVTADKLAANTINLAGALKIVGGNVTLDEDGMTVKETNGSSVLFGENGMSFVDSNGHTFSGIGRFCTGIVNDGQTVKFANPWDITPTVFLFPIRLQTSAVGYTNINMYQDVEAINVSANGFTAVCKSVLKAGSGSNIPVSWECRGSNENPGGNGKNESYKYNINVPTSATHIWISIEISAFYQSYVRVGKNDYHAFVAWDEGSVSVSTNTGVSEARNNCVNGYDGQSAGEDTYSHYKRDTKSFTFDMDLSHVSTVTVTFSFSGACDSRSYGKILSYRTNLNSDVTVCRGTAGFIAIDPNTVPYTIS</sequence>
<name>G0VSB3_MEGEL</name>
<proteinExistence type="predicted"/>
<dbReference type="GeneID" id="97492512"/>
<dbReference type="EMBL" id="HE576794">
    <property type="protein sequence ID" value="CCC74153.1"/>
    <property type="molecule type" value="Genomic_DNA"/>
</dbReference>
<evidence type="ECO:0008006" key="3">
    <source>
        <dbReference type="Google" id="ProtNLM"/>
    </source>
</evidence>
<dbReference type="KEGG" id="med:MELS_1935"/>
<dbReference type="AlphaFoldDB" id="G0VSB3"/>
<dbReference type="RefSeq" id="WP_014016878.1">
    <property type="nucleotide sequence ID" value="NC_015873.1"/>
</dbReference>
<dbReference type="STRING" id="1064535.MELS_1935"/>
<dbReference type="eggNOG" id="COG1344">
    <property type="taxonomic scope" value="Bacteria"/>
</dbReference>
<keyword evidence="2" id="KW-1185">Reference proteome</keyword>
<accession>G0VSB3</accession>
<organism evidence="1 2">
    <name type="scientific">Megasphaera elsdenii DSM 20460</name>
    <dbReference type="NCBI Taxonomy" id="1064535"/>
    <lineage>
        <taxon>Bacteria</taxon>
        <taxon>Bacillati</taxon>
        <taxon>Bacillota</taxon>
        <taxon>Negativicutes</taxon>
        <taxon>Veillonellales</taxon>
        <taxon>Veillonellaceae</taxon>
        <taxon>Megasphaera</taxon>
    </lineage>
</organism>
<dbReference type="SUPFAM" id="SSF141086">
    <property type="entry name" value="Agglutinin HPA-like"/>
    <property type="match status" value="1"/>
</dbReference>
<dbReference type="HOGENOM" id="CLU_435340_0_0_9"/>
<dbReference type="InterPro" id="IPR037221">
    <property type="entry name" value="H-type_lectin_dom_sf"/>
</dbReference>
<evidence type="ECO:0000313" key="2">
    <source>
        <dbReference type="Proteomes" id="UP000010111"/>
    </source>
</evidence>
<gene>
    <name evidence="1" type="ORF">MELS_1935</name>
</gene>
<protein>
    <recommendedName>
        <fullName evidence="3">Gp58-like domain-containing protein</fullName>
    </recommendedName>
</protein>
<dbReference type="Proteomes" id="UP000010111">
    <property type="component" value="Chromosome"/>
</dbReference>
<reference evidence="1 2" key="1">
    <citation type="journal article" date="2011" name="J. Bacteriol.">
        <title>Genome Sequence of the Ruminal Bacterium Megasphaera elsdenii.</title>
        <authorList>
            <person name="Marx H."/>
            <person name="Graf A.B."/>
            <person name="Tatto N."/>
            <person name="Thallinger G.G."/>
            <person name="Mattanovich D."/>
            <person name="Sauer M."/>
        </authorList>
    </citation>
    <scope>NUCLEOTIDE SEQUENCE [LARGE SCALE GENOMIC DNA]</scope>
    <source>
        <strain evidence="1 2">DSM 20460</strain>
    </source>
</reference>